<evidence type="ECO:0000313" key="2">
    <source>
        <dbReference type="Proteomes" id="UP000694865"/>
    </source>
</evidence>
<dbReference type="InterPro" id="IPR053173">
    <property type="entry name" value="SAM-binding_MTase"/>
</dbReference>
<accession>A0ABM0M7Z5</accession>
<dbReference type="PANTHER" id="PTHR45128:SF1">
    <property type="entry name" value="S-ADENOSYLMETHIONINE-DEPENDENT METHYLTRANSFERASE RV2258C"/>
    <property type="match status" value="1"/>
</dbReference>
<dbReference type="RefSeq" id="XP_006816136.1">
    <property type="nucleotide sequence ID" value="XM_006816073.1"/>
</dbReference>
<dbReference type="InterPro" id="IPR029063">
    <property type="entry name" value="SAM-dependent_MTases_sf"/>
</dbReference>
<gene>
    <name evidence="3" type="primary">LOC102806127</name>
</gene>
<dbReference type="PANTHER" id="PTHR45128">
    <property type="entry name" value="METHYLTRANSFERASE TYPE 11"/>
    <property type="match status" value="1"/>
</dbReference>
<organism evidence="2 3">
    <name type="scientific">Saccoglossus kowalevskii</name>
    <name type="common">Acorn worm</name>
    <dbReference type="NCBI Taxonomy" id="10224"/>
    <lineage>
        <taxon>Eukaryota</taxon>
        <taxon>Metazoa</taxon>
        <taxon>Hemichordata</taxon>
        <taxon>Enteropneusta</taxon>
        <taxon>Harrimaniidae</taxon>
        <taxon>Saccoglossus</taxon>
    </lineage>
</organism>
<dbReference type="GeneID" id="102806127"/>
<reference evidence="3" key="1">
    <citation type="submission" date="2025-08" db="UniProtKB">
        <authorList>
            <consortium name="RefSeq"/>
        </authorList>
    </citation>
    <scope>IDENTIFICATION</scope>
    <source>
        <tissue evidence="3">Testes</tissue>
    </source>
</reference>
<dbReference type="SUPFAM" id="SSF53335">
    <property type="entry name" value="S-adenosyl-L-methionine-dependent methyltransferases"/>
    <property type="match status" value="1"/>
</dbReference>
<sequence>MSQLLPVVCHPYEELVRCFKKDGPGESGAKVIDIGCGRGTILNRLGLQFPLSEFHGVEFSSHAVKSAREGAKNMDAKNVVFYEYDAAQLPTDWSNSFDYAIAMNAIHDQAHPYVVLNEIYRILKPEGYFSMVDVLASSKLADEISNPVSPMFYGCSLMHCMTVSLHFKNGAGLGAMWGKQTAMKMLKSTGFACMFIDKDPLDPFSCHYFSEK</sequence>
<dbReference type="Proteomes" id="UP000694865">
    <property type="component" value="Unplaced"/>
</dbReference>
<evidence type="ECO:0000259" key="1">
    <source>
        <dbReference type="Pfam" id="PF13847"/>
    </source>
</evidence>
<keyword evidence="2" id="KW-1185">Reference proteome</keyword>
<dbReference type="CDD" id="cd02440">
    <property type="entry name" value="AdoMet_MTases"/>
    <property type="match status" value="1"/>
</dbReference>
<dbReference type="Gene3D" id="3.40.50.150">
    <property type="entry name" value="Vaccinia Virus protein VP39"/>
    <property type="match status" value="1"/>
</dbReference>
<feature type="domain" description="Methyltransferase" evidence="1">
    <location>
        <begin position="26"/>
        <end position="186"/>
    </location>
</feature>
<name>A0ABM0M7Z5_SACKO</name>
<proteinExistence type="predicted"/>
<protein>
    <submittedName>
        <fullName evidence="3">Sterol 24-C-methyltransferase-like</fullName>
    </submittedName>
</protein>
<dbReference type="InterPro" id="IPR025714">
    <property type="entry name" value="Methyltranfer_dom"/>
</dbReference>
<dbReference type="Pfam" id="PF13847">
    <property type="entry name" value="Methyltransf_31"/>
    <property type="match status" value="1"/>
</dbReference>
<evidence type="ECO:0000313" key="3">
    <source>
        <dbReference type="RefSeq" id="XP_006816136.1"/>
    </source>
</evidence>